<dbReference type="SUPFAM" id="SSF56281">
    <property type="entry name" value="Metallo-hydrolase/oxidoreductase"/>
    <property type="match status" value="1"/>
</dbReference>
<feature type="domain" description="Metallo-beta-lactamase" evidence="1">
    <location>
        <begin position="47"/>
        <end position="232"/>
    </location>
</feature>
<proteinExistence type="predicted"/>
<reference evidence="2" key="1">
    <citation type="submission" date="2020-10" db="EMBL/GenBank/DDBJ databases">
        <authorList>
            <person name="Gilroy R."/>
        </authorList>
    </citation>
    <scope>NUCLEOTIDE SEQUENCE</scope>
    <source>
        <strain evidence="2">10669</strain>
    </source>
</reference>
<organism evidence="2 3">
    <name type="scientific">Candidatus Spyradosoma merdigallinarum</name>
    <dbReference type="NCBI Taxonomy" id="2840950"/>
    <lineage>
        <taxon>Bacteria</taxon>
        <taxon>Pseudomonadati</taxon>
        <taxon>Verrucomicrobiota</taxon>
        <taxon>Opitutia</taxon>
        <taxon>Opitutia incertae sedis</taxon>
        <taxon>Candidatus Spyradosoma</taxon>
    </lineage>
</organism>
<dbReference type="CDD" id="cd16279">
    <property type="entry name" value="metallo-hydrolase-like_MBL-fold"/>
    <property type="match status" value="1"/>
</dbReference>
<dbReference type="InterPro" id="IPR036866">
    <property type="entry name" value="RibonucZ/Hydroxyglut_hydro"/>
</dbReference>
<dbReference type="Gene3D" id="3.60.15.10">
    <property type="entry name" value="Ribonuclease Z/Hydroxyacylglutathione hydrolase-like"/>
    <property type="match status" value="1"/>
</dbReference>
<dbReference type="EMBL" id="DVOG01000184">
    <property type="protein sequence ID" value="HIV04855.1"/>
    <property type="molecule type" value="Genomic_DNA"/>
</dbReference>
<dbReference type="Pfam" id="PF12706">
    <property type="entry name" value="Lactamase_B_2"/>
    <property type="match status" value="1"/>
</dbReference>
<evidence type="ECO:0000313" key="3">
    <source>
        <dbReference type="Proteomes" id="UP000886812"/>
    </source>
</evidence>
<evidence type="ECO:0000259" key="1">
    <source>
        <dbReference type="Pfam" id="PF12706"/>
    </source>
</evidence>
<protein>
    <submittedName>
        <fullName evidence="2">MBL fold metallo-hydrolase</fullName>
    </submittedName>
</protein>
<name>A0A9D1T1Q5_9BACT</name>
<reference evidence="2" key="2">
    <citation type="journal article" date="2021" name="PeerJ">
        <title>Extensive microbial diversity within the chicken gut microbiome revealed by metagenomics and culture.</title>
        <authorList>
            <person name="Gilroy R."/>
            <person name="Ravi A."/>
            <person name="Getino M."/>
            <person name="Pursley I."/>
            <person name="Horton D.L."/>
            <person name="Alikhan N.F."/>
            <person name="Baker D."/>
            <person name="Gharbi K."/>
            <person name="Hall N."/>
            <person name="Watson M."/>
            <person name="Adriaenssens E.M."/>
            <person name="Foster-Nyarko E."/>
            <person name="Jarju S."/>
            <person name="Secka A."/>
            <person name="Antonio M."/>
            <person name="Oren A."/>
            <person name="Chaudhuri R.R."/>
            <person name="La Ragione R."/>
            <person name="Hildebrand F."/>
            <person name="Pallen M.J."/>
        </authorList>
    </citation>
    <scope>NUCLEOTIDE SEQUENCE</scope>
    <source>
        <strain evidence="2">10669</strain>
    </source>
</reference>
<dbReference type="AlphaFoldDB" id="A0A9D1T1Q5"/>
<sequence length="266" mass="29315">MRITLLGTGTSQGVPLIGHPNEGLDLSEPKNWRNRSCAHIVSDGAHIQIDAGPEFRLACLKFCVSAVDFFFLTHGHSDHILGMDDLRRFCDLRGGAAIPVWTTPEGKARVEAIFPYGIRPRSERGYVALEPRLAEPDATLACGTRVQTTLLPHGPRFRSLGLVFTEKKSGQRIAYFTDCSEVPDEAVALARGADLLVIDALHRNPHPTHLNFEKALEASRKIRAALTVFTHMTYRADYARESAALPPGVRLGYDGFVWEDGVVSED</sequence>
<accession>A0A9D1T1Q5</accession>
<dbReference type="Proteomes" id="UP000886812">
    <property type="component" value="Unassembled WGS sequence"/>
</dbReference>
<dbReference type="InterPro" id="IPR001279">
    <property type="entry name" value="Metallo-B-lactamas"/>
</dbReference>
<gene>
    <name evidence="2" type="ORF">IAC75_06910</name>
</gene>
<evidence type="ECO:0000313" key="2">
    <source>
        <dbReference type="EMBL" id="HIV04855.1"/>
    </source>
</evidence>
<dbReference type="PANTHER" id="PTHR42663">
    <property type="entry name" value="HYDROLASE C777.06C-RELATED-RELATED"/>
    <property type="match status" value="1"/>
</dbReference>
<dbReference type="PANTHER" id="PTHR42663:SF6">
    <property type="entry name" value="HYDROLASE C777.06C-RELATED"/>
    <property type="match status" value="1"/>
</dbReference>
<comment type="caution">
    <text evidence="2">The sequence shown here is derived from an EMBL/GenBank/DDBJ whole genome shotgun (WGS) entry which is preliminary data.</text>
</comment>